<feature type="binding site" evidence="6">
    <location>
        <position position="51"/>
    </location>
    <ligand>
        <name>Zn(2+)</name>
        <dbReference type="ChEBI" id="CHEBI:29105"/>
    </ligand>
</feature>
<evidence type="ECO:0000256" key="2">
    <source>
        <dbReference type="ARBA" id="ARBA00022723"/>
    </source>
</evidence>
<reference evidence="9" key="1">
    <citation type="journal article" date="2009" name="Appl. Environ. Microbiol.">
        <title>Complete genome sequence of the chemolithoautotrophic marine magnetotactic coccus strain MC-1.</title>
        <authorList>
            <person name="Schubbe S."/>
            <person name="Williams T.J."/>
            <person name="Xie G."/>
            <person name="Kiss H.E."/>
            <person name="Brettin T.S."/>
            <person name="Martinez D."/>
            <person name="Ross C.A."/>
            <person name="Schuler D."/>
            <person name="Cox B.L."/>
            <person name="Nealson K.H."/>
            <person name="Bazylinski D.A."/>
        </authorList>
    </citation>
    <scope>NUCLEOTIDE SEQUENCE [LARGE SCALE GENOMIC DNA]</scope>
    <source>
        <strain evidence="9">ATCC BAA-1437 / JCM 17883 / MC-1</strain>
    </source>
</reference>
<dbReference type="KEGG" id="mgm:Mmc1_2336"/>
<dbReference type="eggNOG" id="COG0229">
    <property type="taxonomic scope" value="Bacteria"/>
</dbReference>
<dbReference type="PANTHER" id="PTHR10173">
    <property type="entry name" value="METHIONINE SULFOXIDE REDUCTASE"/>
    <property type="match status" value="1"/>
</dbReference>
<dbReference type="GO" id="GO:0006979">
    <property type="term" value="P:response to oxidative stress"/>
    <property type="evidence" value="ECO:0007669"/>
    <property type="project" value="InterPro"/>
</dbReference>
<dbReference type="STRING" id="156889.Mmc1_2336"/>
<dbReference type="EC" id="1.8.4.12" evidence="6"/>
<dbReference type="GO" id="GO:0008270">
    <property type="term" value="F:zinc ion binding"/>
    <property type="evidence" value="ECO:0007669"/>
    <property type="project" value="UniProtKB-UniRule"/>
</dbReference>
<reference evidence="8 9" key="2">
    <citation type="journal article" date="2012" name="Int. J. Syst. Evol. Microbiol.">
        <title>Magnetococcus marinus gen. nov., sp. nov., a marine, magnetotactic bacterium that represents a novel lineage (Magnetococcaceae fam. nov.; Magnetococcales ord. nov.) at the base of the Alphaproteobacteria.</title>
        <authorList>
            <person name="Bazylinski D.A."/>
            <person name="Williams T.J."/>
            <person name="Lefevre C.T."/>
            <person name="Berg R.J."/>
            <person name="Zhang C.L."/>
            <person name="Bowser S.S."/>
            <person name="Dean A.J."/>
            <person name="Beveridge T.J."/>
        </authorList>
    </citation>
    <scope>NUCLEOTIDE SEQUENCE [LARGE SCALE GENOMIC DNA]</scope>
    <source>
        <strain evidence="9">ATCC BAA-1437 / JCM 17883 / MC-1</strain>
    </source>
</reference>
<dbReference type="InterPro" id="IPR028427">
    <property type="entry name" value="Met_Sox_Rdtase_MsrB"/>
</dbReference>
<dbReference type="InterPro" id="IPR002579">
    <property type="entry name" value="Met_Sox_Rdtase_MsrB_dom"/>
</dbReference>
<dbReference type="AlphaFoldDB" id="A0LA43"/>
<dbReference type="HOGENOM" id="CLU_031040_8_5_5"/>
<organism evidence="8 9">
    <name type="scientific">Magnetococcus marinus (strain ATCC BAA-1437 / JCM 17883 / MC-1)</name>
    <dbReference type="NCBI Taxonomy" id="156889"/>
    <lineage>
        <taxon>Bacteria</taxon>
        <taxon>Pseudomonadati</taxon>
        <taxon>Pseudomonadota</taxon>
        <taxon>Magnetococcia</taxon>
        <taxon>Magnetococcales</taxon>
        <taxon>Magnetococcaceae</taxon>
        <taxon>Magnetococcus</taxon>
    </lineage>
</organism>
<dbReference type="GO" id="GO:0033743">
    <property type="term" value="F:peptide-methionine (R)-S-oxide reductase activity"/>
    <property type="evidence" value="ECO:0007669"/>
    <property type="project" value="UniProtKB-UniRule"/>
</dbReference>
<dbReference type="SUPFAM" id="SSF51316">
    <property type="entry name" value="Mss4-like"/>
    <property type="match status" value="1"/>
</dbReference>
<feature type="binding site" evidence="6">
    <location>
        <position position="100"/>
    </location>
    <ligand>
        <name>Zn(2+)</name>
        <dbReference type="ChEBI" id="CHEBI:29105"/>
    </ligand>
</feature>
<evidence type="ECO:0000256" key="3">
    <source>
        <dbReference type="ARBA" id="ARBA00022833"/>
    </source>
</evidence>
<dbReference type="Proteomes" id="UP000002586">
    <property type="component" value="Chromosome"/>
</dbReference>
<evidence type="ECO:0000313" key="8">
    <source>
        <dbReference type="EMBL" id="ABK44836.1"/>
    </source>
</evidence>
<feature type="active site" description="Nucleophile" evidence="6">
    <location>
        <position position="120"/>
    </location>
</feature>
<dbReference type="OrthoDB" id="9785497at2"/>
<keyword evidence="3 6" id="KW-0862">Zinc</keyword>
<evidence type="ECO:0000259" key="7">
    <source>
        <dbReference type="PROSITE" id="PS51790"/>
    </source>
</evidence>
<sequence>MSNDTKKTDAQWKEILTPEVYHVCRQKGTERPFSGQYTHNKEPGLYCCACCGQPLFNADAKYDSGSGWPSYFQAISEHAIRAETDLSHGMRRVEVLCSSCDAHLGHLFDDGPQPTGLRYCINSLALQLNPKPTA</sequence>
<evidence type="ECO:0000256" key="1">
    <source>
        <dbReference type="ARBA" id="ARBA00007174"/>
    </source>
</evidence>
<evidence type="ECO:0000313" key="9">
    <source>
        <dbReference type="Proteomes" id="UP000002586"/>
    </source>
</evidence>
<feature type="binding site" evidence="6">
    <location>
        <position position="97"/>
    </location>
    <ligand>
        <name>Zn(2+)</name>
        <dbReference type="ChEBI" id="CHEBI:29105"/>
    </ligand>
</feature>
<dbReference type="InterPro" id="IPR011057">
    <property type="entry name" value="Mss4-like_sf"/>
</dbReference>
<feature type="binding site" evidence="6">
    <location>
        <position position="48"/>
    </location>
    <ligand>
        <name>Zn(2+)</name>
        <dbReference type="ChEBI" id="CHEBI:29105"/>
    </ligand>
</feature>
<dbReference type="NCBIfam" id="TIGR00357">
    <property type="entry name" value="peptide-methionine (R)-S-oxide reductase MsrB"/>
    <property type="match status" value="1"/>
</dbReference>
<keyword evidence="2 6" id="KW-0479">Metal-binding</keyword>
<comment type="cofactor">
    <cofactor evidence="6">
        <name>Zn(2+)</name>
        <dbReference type="ChEBI" id="CHEBI:29105"/>
    </cofactor>
    <text evidence="6">Binds 1 zinc ion per subunit. The zinc ion is important for the structural integrity of the protein.</text>
</comment>
<name>A0LA43_MAGMM</name>
<keyword evidence="4 6" id="KW-0560">Oxidoreductase</keyword>
<dbReference type="Gene3D" id="2.170.150.20">
    <property type="entry name" value="Peptide methionine sulfoxide reductase"/>
    <property type="match status" value="1"/>
</dbReference>
<dbReference type="PROSITE" id="PS51790">
    <property type="entry name" value="MSRB"/>
    <property type="match status" value="1"/>
</dbReference>
<dbReference type="GO" id="GO:0005737">
    <property type="term" value="C:cytoplasm"/>
    <property type="evidence" value="ECO:0007669"/>
    <property type="project" value="TreeGrafter"/>
</dbReference>
<gene>
    <name evidence="6" type="primary">msrB</name>
    <name evidence="8" type="ordered locus">Mmc1_2336</name>
</gene>
<proteinExistence type="inferred from homology"/>
<dbReference type="PANTHER" id="PTHR10173:SF52">
    <property type="entry name" value="METHIONINE-R-SULFOXIDE REDUCTASE B1"/>
    <property type="match status" value="1"/>
</dbReference>
<comment type="catalytic activity">
    <reaction evidence="5 6">
        <text>L-methionyl-[protein] + [thioredoxin]-disulfide + H2O = L-methionyl-(R)-S-oxide-[protein] + [thioredoxin]-dithiol</text>
        <dbReference type="Rhea" id="RHEA:24164"/>
        <dbReference type="Rhea" id="RHEA-COMP:10698"/>
        <dbReference type="Rhea" id="RHEA-COMP:10700"/>
        <dbReference type="Rhea" id="RHEA-COMP:12313"/>
        <dbReference type="Rhea" id="RHEA-COMP:12314"/>
        <dbReference type="ChEBI" id="CHEBI:15377"/>
        <dbReference type="ChEBI" id="CHEBI:16044"/>
        <dbReference type="ChEBI" id="CHEBI:29950"/>
        <dbReference type="ChEBI" id="CHEBI:45764"/>
        <dbReference type="ChEBI" id="CHEBI:50058"/>
        <dbReference type="EC" id="1.8.4.12"/>
    </reaction>
</comment>
<keyword evidence="9" id="KW-1185">Reference proteome</keyword>
<feature type="domain" description="MsrB" evidence="7">
    <location>
        <begin position="9"/>
        <end position="131"/>
    </location>
</feature>
<dbReference type="GO" id="GO:0030091">
    <property type="term" value="P:protein repair"/>
    <property type="evidence" value="ECO:0007669"/>
    <property type="project" value="InterPro"/>
</dbReference>
<dbReference type="Pfam" id="PF01641">
    <property type="entry name" value="SelR"/>
    <property type="match status" value="1"/>
</dbReference>
<evidence type="ECO:0000256" key="5">
    <source>
        <dbReference type="ARBA" id="ARBA00048488"/>
    </source>
</evidence>
<dbReference type="HAMAP" id="MF_01400">
    <property type="entry name" value="MsrB"/>
    <property type="match status" value="1"/>
</dbReference>
<comment type="similarity">
    <text evidence="1 6">Belongs to the MsrB Met sulfoxide reductase family.</text>
</comment>
<evidence type="ECO:0000256" key="4">
    <source>
        <dbReference type="ARBA" id="ARBA00023002"/>
    </source>
</evidence>
<dbReference type="RefSeq" id="WP_011713957.1">
    <property type="nucleotide sequence ID" value="NC_008576.1"/>
</dbReference>
<evidence type="ECO:0000256" key="6">
    <source>
        <dbReference type="HAMAP-Rule" id="MF_01400"/>
    </source>
</evidence>
<accession>A0LA43</accession>
<dbReference type="FunFam" id="2.170.150.20:FF:000001">
    <property type="entry name" value="Peptide methionine sulfoxide reductase MsrB"/>
    <property type="match status" value="1"/>
</dbReference>
<protein>
    <recommendedName>
        <fullName evidence="6">Peptide methionine sulfoxide reductase MsrB</fullName>
        <ecNumber evidence="6">1.8.4.12</ecNumber>
    </recommendedName>
    <alternativeName>
        <fullName evidence="6">Peptide-methionine (R)-S-oxide reductase</fullName>
    </alternativeName>
</protein>
<dbReference type="EMBL" id="CP000471">
    <property type="protein sequence ID" value="ABK44836.1"/>
    <property type="molecule type" value="Genomic_DNA"/>
</dbReference>